<reference evidence="3" key="1">
    <citation type="submission" date="2020-11" db="EMBL/GenBank/DDBJ databases">
        <authorList>
            <person name="Tran Van P."/>
        </authorList>
    </citation>
    <scope>NUCLEOTIDE SEQUENCE</scope>
</reference>
<evidence type="ECO:0000256" key="1">
    <source>
        <dbReference type="SAM" id="MobiDB-lite"/>
    </source>
</evidence>
<keyword evidence="2" id="KW-0732">Signal</keyword>
<protein>
    <submittedName>
        <fullName evidence="3">Uncharacterized protein</fullName>
    </submittedName>
</protein>
<feature type="chain" id="PRO_5031143522" evidence="2">
    <location>
        <begin position="20"/>
        <end position="287"/>
    </location>
</feature>
<proteinExistence type="predicted"/>
<dbReference type="EMBL" id="OD004365">
    <property type="protein sequence ID" value="CAD7409819.1"/>
    <property type="molecule type" value="Genomic_DNA"/>
</dbReference>
<name>A0A7R9D894_TIMPO</name>
<feature type="region of interest" description="Disordered" evidence="1">
    <location>
        <begin position="89"/>
        <end position="117"/>
    </location>
</feature>
<feature type="compositionally biased region" description="Low complexity" evidence="1">
    <location>
        <begin position="96"/>
        <end position="114"/>
    </location>
</feature>
<dbReference type="AlphaFoldDB" id="A0A7R9D894"/>
<accession>A0A7R9D894</accession>
<evidence type="ECO:0000313" key="3">
    <source>
        <dbReference type="EMBL" id="CAD7409819.1"/>
    </source>
</evidence>
<evidence type="ECO:0000256" key="2">
    <source>
        <dbReference type="SAM" id="SignalP"/>
    </source>
</evidence>
<gene>
    <name evidence="3" type="ORF">TPSB3V08_LOCUS7040</name>
</gene>
<organism evidence="3">
    <name type="scientific">Timema poppense</name>
    <name type="common">Walking stick</name>
    <dbReference type="NCBI Taxonomy" id="170557"/>
    <lineage>
        <taxon>Eukaryota</taxon>
        <taxon>Metazoa</taxon>
        <taxon>Ecdysozoa</taxon>
        <taxon>Arthropoda</taxon>
        <taxon>Hexapoda</taxon>
        <taxon>Insecta</taxon>
        <taxon>Pterygota</taxon>
        <taxon>Neoptera</taxon>
        <taxon>Polyneoptera</taxon>
        <taxon>Phasmatodea</taxon>
        <taxon>Timematodea</taxon>
        <taxon>Timematoidea</taxon>
        <taxon>Timematidae</taxon>
        <taxon>Timema</taxon>
    </lineage>
</organism>
<sequence>MHTAAYLSVISLYFHGVCASIFEIASTVKLGDVHERRGGGQAVTVHVGMLVDCSQLPSVFKVRVGPTSPPSATIMPNLAHATLVDEMTSSGQFRQSSGNSSASSSSIAGLSDLDNSSSTPHGFIVALHRKMIRQDVYFMSSQKTKPSLFGLPVIVPCNDSTTHQDLYQSIWVQVTRLVSPLPPSESAAPNHAQDCRPLYISSALTQAAPTTLFTSWTTPHFMFSKPSVMREGTDTPHLCIGWADEPWDNKELGYCYTTCVESPVEIHYCPGLTCNGKDGREIICEVS</sequence>
<feature type="signal peptide" evidence="2">
    <location>
        <begin position="1"/>
        <end position="19"/>
    </location>
</feature>